<gene>
    <name evidence="6" type="ORF">ENW50_08420</name>
</gene>
<evidence type="ECO:0000256" key="3">
    <source>
        <dbReference type="PIRSR" id="PIRSR036894-1"/>
    </source>
</evidence>
<keyword evidence="6" id="KW-0413">Isomerase</keyword>
<dbReference type="PIRSF" id="PIRSF036894">
    <property type="entry name" value="PMI_Firm_short"/>
    <property type="match status" value="1"/>
</dbReference>
<dbReference type="PANTHER" id="PTHR42742">
    <property type="entry name" value="TRANSCRIPTIONAL REPRESSOR MPRA"/>
    <property type="match status" value="1"/>
</dbReference>
<feature type="active site" evidence="4">
    <location>
        <position position="192"/>
    </location>
</feature>
<dbReference type="PANTHER" id="PTHR42742:SF3">
    <property type="entry name" value="FRUCTOKINASE"/>
    <property type="match status" value="1"/>
</dbReference>
<feature type="binding site" evidence="3">
    <location>
        <position position="172"/>
    </location>
    <ligand>
        <name>Zn(2+)</name>
        <dbReference type="ChEBI" id="CHEBI:29105"/>
    </ligand>
</feature>
<evidence type="ECO:0000259" key="5">
    <source>
        <dbReference type="Pfam" id="PF20511"/>
    </source>
</evidence>
<dbReference type="InterPro" id="IPR014710">
    <property type="entry name" value="RmlC-like_jellyroll"/>
</dbReference>
<dbReference type="CDD" id="cd07010">
    <property type="entry name" value="cupin_PMI_type_I_N_bac"/>
    <property type="match status" value="1"/>
</dbReference>
<reference evidence="6" key="1">
    <citation type="journal article" date="2020" name="mSystems">
        <title>Genome- and Community-Level Interaction Insights into Carbon Utilization and Element Cycling Functions of Hydrothermarchaeota in Hydrothermal Sediment.</title>
        <authorList>
            <person name="Zhou Z."/>
            <person name="Liu Y."/>
            <person name="Xu W."/>
            <person name="Pan J."/>
            <person name="Luo Z.H."/>
            <person name="Li M."/>
        </authorList>
    </citation>
    <scope>NUCLEOTIDE SEQUENCE [LARGE SCALE GENOMIC DNA]</scope>
    <source>
        <strain evidence="6">SpSt-855</strain>
    </source>
</reference>
<dbReference type="Pfam" id="PF20511">
    <property type="entry name" value="PMI_typeI_cat"/>
    <property type="match status" value="1"/>
</dbReference>
<protein>
    <submittedName>
        <fullName evidence="6">Mannose-6-phosphate isomerase</fullName>
    </submittedName>
</protein>
<feature type="domain" description="Phosphomannose isomerase type I catalytic" evidence="5">
    <location>
        <begin position="33"/>
        <end position="123"/>
    </location>
</feature>
<dbReference type="InterPro" id="IPR051804">
    <property type="entry name" value="Carb_Metab_Reg_Kinase/Isom"/>
</dbReference>
<evidence type="ECO:0000256" key="1">
    <source>
        <dbReference type="ARBA" id="ARBA00022723"/>
    </source>
</evidence>
<dbReference type="AlphaFoldDB" id="A0A7V4XT51"/>
<dbReference type="GO" id="GO:0008270">
    <property type="term" value="F:zinc ion binding"/>
    <property type="evidence" value="ECO:0007669"/>
    <property type="project" value="InterPro"/>
</dbReference>
<dbReference type="InterPro" id="IPR046457">
    <property type="entry name" value="PMI_typeI_cat"/>
</dbReference>
<dbReference type="EMBL" id="DTKL01000054">
    <property type="protein sequence ID" value="HGY94688.1"/>
    <property type="molecule type" value="Genomic_DNA"/>
</dbReference>
<evidence type="ECO:0000256" key="4">
    <source>
        <dbReference type="PIRSR" id="PIRSR036894-2"/>
    </source>
</evidence>
<accession>A0A7V4XT51</accession>
<dbReference type="InterPro" id="IPR011051">
    <property type="entry name" value="RmlC_Cupin_sf"/>
</dbReference>
<dbReference type="SUPFAM" id="SSF51182">
    <property type="entry name" value="RmlC-like cupins"/>
    <property type="match status" value="1"/>
</dbReference>
<evidence type="ECO:0000313" key="6">
    <source>
        <dbReference type="EMBL" id="HGY94688.1"/>
    </source>
</evidence>
<sequence length="314" mass="34605">MSSIAPFRLAPFFRTRPWGFQDLRPWYDYRTTGEPIGEVWLTGEMCIAETGPFAGHTLKAITAQHPRELLGEAAAAGEFPLLIKMLFPKEKLSVQVHPDDALAQKHGFPRGKTECWYALDAQPDASVALGLKPGSTPEQIRAAIHDATLEKYMTWLPVKKGDMIYVDAGTVHAIGPGAVILETQQTSDLTYRMYDYGSARELHVDLAMEAARMTTRAGKVDPVAEGDHSVLVNEHYFRVEKWPLDAGQAPAGLGDAKDRVQVLFCAEGSLEIDGEGWETVTIQPWQLAVIPARTSIRVHCSVRSEVICIVPVAI</sequence>
<keyword evidence="2 3" id="KW-0862">Zinc</keyword>
<name>A0A7V4XT51_9BACT</name>
<dbReference type="GO" id="GO:0005975">
    <property type="term" value="P:carbohydrate metabolic process"/>
    <property type="evidence" value="ECO:0007669"/>
    <property type="project" value="InterPro"/>
</dbReference>
<organism evidence="6">
    <name type="scientific">Acidobacterium capsulatum</name>
    <dbReference type="NCBI Taxonomy" id="33075"/>
    <lineage>
        <taxon>Bacteria</taxon>
        <taxon>Pseudomonadati</taxon>
        <taxon>Acidobacteriota</taxon>
        <taxon>Terriglobia</taxon>
        <taxon>Terriglobales</taxon>
        <taxon>Acidobacteriaceae</taxon>
        <taxon>Acidobacterium</taxon>
    </lineage>
</organism>
<comment type="cofactor">
    <cofactor evidence="3">
        <name>Zn(2+)</name>
        <dbReference type="ChEBI" id="CHEBI:29105"/>
    </cofactor>
    <text evidence="3">Binds 1 zinc ion per subunit.</text>
</comment>
<proteinExistence type="predicted"/>
<dbReference type="InterPro" id="IPR014628">
    <property type="entry name" value="Man6P_isomerase_Firm_short"/>
</dbReference>
<dbReference type="Gene3D" id="2.60.120.10">
    <property type="entry name" value="Jelly Rolls"/>
    <property type="match status" value="1"/>
</dbReference>
<feature type="binding site" evidence="3">
    <location>
        <position position="97"/>
    </location>
    <ligand>
        <name>Zn(2+)</name>
        <dbReference type="ChEBI" id="CHEBI:29105"/>
    </ligand>
</feature>
<feature type="binding site" evidence="3">
    <location>
        <position position="114"/>
    </location>
    <ligand>
        <name>Zn(2+)</name>
        <dbReference type="ChEBI" id="CHEBI:29105"/>
    </ligand>
</feature>
<comment type="caution">
    <text evidence="6">The sequence shown here is derived from an EMBL/GenBank/DDBJ whole genome shotgun (WGS) entry which is preliminary data.</text>
</comment>
<dbReference type="GO" id="GO:0004476">
    <property type="term" value="F:mannose-6-phosphate isomerase activity"/>
    <property type="evidence" value="ECO:0007669"/>
    <property type="project" value="InterPro"/>
</dbReference>
<keyword evidence="1 3" id="KW-0479">Metal-binding</keyword>
<evidence type="ECO:0000256" key="2">
    <source>
        <dbReference type="ARBA" id="ARBA00022833"/>
    </source>
</evidence>